<dbReference type="Pfam" id="PF04155">
    <property type="entry name" value="Ground-like"/>
    <property type="match status" value="1"/>
</dbReference>
<keyword evidence="2" id="KW-1185">Reference proteome</keyword>
<reference evidence="3" key="1">
    <citation type="submission" date="2022-11" db="UniProtKB">
        <authorList>
            <consortium name="WormBaseParasite"/>
        </authorList>
    </citation>
    <scope>IDENTIFICATION</scope>
</reference>
<dbReference type="AlphaFoldDB" id="A0A914R2V6"/>
<organism evidence="2 3">
    <name type="scientific">Parascaris equorum</name>
    <name type="common">Equine roundworm</name>
    <dbReference type="NCBI Taxonomy" id="6256"/>
    <lineage>
        <taxon>Eukaryota</taxon>
        <taxon>Metazoa</taxon>
        <taxon>Ecdysozoa</taxon>
        <taxon>Nematoda</taxon>
        <taxon>Chromadorea</taxon>
        <taxon>Rhabditida</taxon>
        <taxon>Spirurina</taxon>
        <taxon>Ascaridomorpha</taxon>
        <taxon>Ascaridoidea</taxon>
        <taxon>Ascarididae</taxon>
        <taxon>Parascaris</taxon>
    </lineage>
</organism>
<evidence type="ECO:0000259" key="1">
    <source>
        <dbReference type="Pfam" id="PF04155"/>
    </source>
</evidence>
<dbReference type="Proteomes" id="UP000887564">
    <property type="component" value="Unplaced"/>
</dbReference>
<name>A0A914R2V6_PAREQ</name>
<evidence type="ECO:0000313" key="2">
    <source>
        <dbReference type="Proteomes" id="UP000887564"/>
    </source>
</evidence>
<evidence type="ECO:0000313" key="3">
    <source>
        <dbReference type="WBParaSite" id="PEQ_0000058401-mRNA-1"/>
    </source>
</evidence>
<dbReference type="InterPro" id="IPR007284">
    <property type="entry name" value="Ground-like_dom"/>
</dbReference>
<accession>A0A914R2V6</accession>
<dbReference type="WBParaSite" id="PEQ_0000058401-mRNA-1">
    <property type="protein sequence ID" value="PEQ_0000058401-mRNA-1"/>
    <property type="gene ID" value="PEQ_0000058401"/>
</dbReference>
<proteinExistence type="predicted"/>
<protein>
    <submittedName>
        <fullName evidence="3">Ground-like domain-containing protein</fullName>
    </submittedName>
</protein>
<sequence length="65" mass="7684">MKSYFQSIGDDITNSRRRIQKVAEERLKEKLNVICVKGDLSYYAYTELFCQTSKEDITCYAFKPF</sequence>
<feature type="domain" description="Ground-like" evidence="1">
    <location>
        <begin position="6"/>
        <end position="62"/>
    </location>
</feature>